<dbReference type="AlphaFoldDB" id="A0A939BVS2"/>
<dbReference type="EMBL" id="JAERWK010000008">
    <property type="protein sequence ID" value="MBM9466808.1"/>
    <property type="molecule type" value="Genomic_DNA"/>
</dbReference>
<dbReference type="GO" id="GO:0003677">
    <property type="term" value="F:DNA binding"/>
    <property type="evidence" value="ECO:0007669"/>
    <property type="project" value="UniProtKB-KW"/>
</dbReference>
<dbReference type="InterPro" id="IPR037171">
    <property type="entry name" value="NagB/RpiA_transferase-like"/>
</dbReference>
<keyword evidence="3" id="KW-0805">Transcription regulation</keyword>
<evidence type="ECO:0000259" key="7">
    <source>
        <dbReference type="Pfam" id="PF04198"/>
    </source>
</evidence>
<dbReference type="GO" id="GO:0006352">
    <property type="term" value="P:DNA-templated transcription initiation"/>
    <property type="evidence" value="ECO:0007669"/>
    <property type="project" value="InterPro"/>
</dbReference>
<evidence type="ECO:0008006" key="11">
    <source>
        <dbReference type="Google" id="ProtNLM"/>
    </source>
</evidence>
<comment type="similarity">
    <text evidence="2">Belongs to the sigma-70 factor family. ECF subfamily.</text>
</comment>
<dbReference type="GO" id="GO:0030246">
    <property type="term" value="F:carbohydrate binding"/>
    <property type="evidence" value="ECO:0007669"/>
    <property type="project" value="InterPro"/>
</dbReference>
<dbReference type="SUPFAM" id="SSF100950">
    <property type="entry name" value="NagB/RpiA/CoA transferase-like"/>
    <property type="match status" value="1"/>
</dbReference>
<dbReference type="PANTHER" id="PTHR34294:SF1">
    <property type="entry name" value="TRANSCRIPTIONAL REGULATOR LSRR"/>
    <property type="match status" value="1"/>
</dbReference>
<evidence type="ECO:0000256" key="4">
    <source>
        <dbReference type="ARBA" id="ARBA00023082"/>
    </source>
</evidence>
<dbReference type="PANTHER" id="PTHR34294">
    <property type="entry name" value="TRANSCRIPTIONAL REGULATOR-RELATED"/>
    <property type="match status" value="1"/>
</dbReference>
<evidence type="ECO:0000313" key="10">
    <source>
        <dbReference type="Proteomes" id="UP000663792"/>
    </source>
</evidence>
<evidence type="ECO:0000256" key="5">
    <source>
        <dbReference type="ARBA" id="ARBA00023125"/>
    </source>
</evidence>
<evidence type="ECO:0000256" key="1">
    <source>
        <dbReference type="ARBA" id="ARBA00010466"/>
    </source>
</evidence>
<dbReference type="Gene3D" id="1.10.10.60">
    <property type="entry name" value="Homeodomain-like"/>
    <property type="match status" value="1"/>
</dbReference>
<dbReference type="SUPFAM" id="SSF88659">
    <property type="entry name" value="Sigma3 and sigma4 domains of RNA polymerase sigma factors"/>
    <property type="match status" value="1"/>
</dbReference>
<keyword evidence="6" id="KW-0804">Transcription</keyword>
<comment type="caution">
    <text evidence="9">The sequence shown here is derived from an EMBL/GenBank/DDBJ whole genome shotgun (WGS) entry which is preliminary data.</text>
</comment>
<gene>
    <name evidence="9" type="ORF">JL106_05870</name>
</gene>
<keyword evidence="5" id="KW-0238">DNA-binding</keyword>
<keyword evidence="10" id="KW-1185">Reference proteome</keyword>
<sequence length="340" mass="35844">MAALTPQRLAQAAFLYYVEDMGQAEVARLLGVSRSNVSRMLSAAREQKLVRFEIDYPTSRNHGLEAAVRAGYRDTRLKHVTVVDVEPDSTLEHGSPDGSPDGMTAEHRAAEVGALLAVCRGASEWLSGVLRNGQTIGLSWGRTIQTLVDSGHFDGRWDVDVVQLSGVASLDPARSGHDLVRDLAERIGGRYSYFHAPAVAPTREVARSLERSPLVASALRQARSVDVAVLGVGAFDQASSRTFLQEVAEATPAELAEAAAKGVVGQICGRFFDATGAQVDIALTERVLSIDLADIRALPTVAIVAAGPAKALAVSSALRGGLADIVVVDSALATALLDVA</sequence>
<dbReference type="Pfam" id="PF04198">
    <property type="entry name" value="Sugar-bind"/>
    <property type="match status" value="1"/>
</dbReference>
<dbReference type="InterPro" id="IPR013324">
    <property type="entry name" value="RNA_pol_sigma_r3/r4-like"/>
</dbReference>
<evidence type="ECO:0000313" key="9">
    <source>
        <dbReference type="EMBL" id="MBM9466808.1"/>
    </source>
</evidence>
<feature type="domain" description="RNA polymerase sigma factor 70 region 4 type 2" evidence="8">
    <location>
        <begin position="11"/>
        <end position="46"/>
    </location>
</feature>
<name>A0A939BVS2_9ACTN</name>
<reference evidence="9" key="1">
    <citation type="submission" date="2021-01" db="EMBL/GenBank/DDBJ databases">
        <title>YIM 132084 draft genome.</title>
        <authorList>
            <person name="An D."/>
        </authorList>
    </citation>
    <scope>NUCLEOTIDE SEQUENCE</scope>
    <source>
        <strain evidence="9">YIM 132084</strain>
    </source>
</reference>
<dbReference type="Pfam" id="PF08281">
    <property type="entry name" value="Sigma70_r4_2"/>
    <property type="match status" value="1"/>
</dbReference>
<evidence type="ECO:0000259" key="8">
    <source>
        <dbReference type="Pfam" id="PF08281"/>
    </source>
</evidence>
<dbReference type="InterPro" id="IPR051054">
    <property type="entry name" value="SorC_transcr_regulators"/>
</dbReference>
<dbReference type="InterPro" id="IPR007324">
    <property type="entry name" value="Sugar-bd_dom_put"/>
</dbReference>
<proteinExistence type="inferred from homology"/>
<accession>A0A939BVS2</accession>
<dbReference type="InterPro" id="IPR013249">
    <property type="entry name" value="RNA_pol_sigma70_r4_t2"/>
</dbReference>
<keyword evidence="4" id="KW-0731">Sigma factor</keyword>
<organism evidence="9 10">
    <name type="scientific">Nakamurella leprariae</name>
    <dbReference type="NCBI Taxonomy" id="2803911"/>
    <lineage>
        <taxon>Bacteria</taxon>
        <taxon>Bacillati</taxon>
        <taxon>Actinomycetota</taxon>
        <taxon>Actinomycetes</taxon>
        <taxon>Nakamurellales</taxon>
        <taxon>Nakamurellaceae</taxon>
        <taxon>Nakamurella</taxon>
    </lineage>
</organism>
<dbReference type="Gene3D" id="3.40.50.1360">
    <property type="match status" value="1"/>
</dbReference>
<dbReference type="GO" id="GO:0016987">
    <property type="term" value="F:sigma factor activity"/>
    <property type="evidence" value="ECO:0007669"/>
    <property type="project" value="UniProtKB-KW"/>
</dbReference>
<evidence type="ECO:0000256" key="3">
    <source>
        <dbReference type="ARBA" id="ARBA00023015"/>
    </source>
</evidence>
<comment type="similarity">
    <text evidence="1">Belongs to the SorC transcriptional regulatory family.</text>
</comment>
<dbReference type="Proteomes" id="UP000663792">
    <property type="component" value="Unassembled WGS sequence"/>
</dbReference>
<evidence type="ECO:0000256" key="2">
    <source>
        <dbReference type="ARBA" id="ARBA00010641"/>
    </source>
</evidence>
<feature type="domain" description="Sugar-binding" evidence="7">
    <location>
        <begin position="117"/>
        <end position="337"/>
    </location>
</feature>
<evidence type="ECO:0000256" key="6">
    <source>
        <dbReference type="ARBA" id="ARBA00023163"/>
    </source>
</evidence>
<protein>
    <recommendedName>
        <fullName evidence="11">Sugar-binding transcriptional regulator</fullName>
    </recommendedName>
</protein>
<dbReference type="RefSeq" id="WP_205259769.1">
    <property type="nucleotide sequence ID" value="NZ_JAERWK010000008.1"/>
</dbReference>